<name>G7INZ4_MEDTR</name>
<dbReference type="PANTHER" id="PTHR31739:SF25">
    <property type="entry name" value="(E,E)-GERANYLLINALOOL SYNTHASE"/>
    <property type="match status" value="1"/>
</dbReference>
<dbReference type="eggNOG" id="ENOG502REU3">
    <property type="taxonomic scope" value="Eukaryota"/>
</dbReference>
<dbReference type="PANTHER" id="PTHR31739">
    <property type="entry name" value="ENT-COPALYL DIPHOSPHATE SYNTHASE, CHLOROPLASTIC"/>
    <property type="match status" value="1"/>
</dbReference>
<keyword evidence="3" id="KW-0460">Magnesium</keyword>
<feature type="domain" description="Terpene synthase N-terminal" evidence="5">
    <location>
        <begin position="203"/>
        <end position="382"/>
    </location>
</feature>
<feature type="domain" description="Terpene synthase metal-binding" evidence="6">
    <location>
        <begin position="479"/>
        <end position="712"/>
    </location>
</feature>
<dbReference type="InterPro" id="IPR005630">
    <property type="entry name" value="Terpene_synthase_metal-bd"/>
</dbReference>
<dbReference type="HOGENOM" id="CLU_003125_2_0_1"/>
<reference evidence="8" key="3">
    <citation type="submission" date="2015-04" db="UniProtKB">
        <authorList>
            <consortium name="EnsemblPlants"/>
        </authorList>
    </citation>
    <scope>IDENTIFICATION</scope>
    <source>
        <strain evidence="8">cv. Jemalong A17</strain>
    </source>
</reference>
<dbReference type="InterPro" id="IPR036965">
    <property type="entry name" value="Terpene_synth_N_sf"/>
</dbReference>
<dbReference type="Pfam" id="PF03936">
    <property type="entry name" value="Terpene_synth_C"/>
    <property type="match status" value="1"/>
</dbReference>
<dbReference type="InterPro" id="IPR050148">
    <property type="entry name" value="Terpene_synthase-like"/>
</dbReference>
<dbReference type="Gene3D" id="1.10.600.10">
    <property type="entry name" value="Farnesyl Diphosphate Synthase"/>
    <property type="match status" value="1"/>
</dbReference>
<comment type="cofactor">
    <cofactor evidence="1">
        <name>Mg(2+)</name>
        <dbReference type="ChEBI" id="CHEBI:18420"/>
    </cofactor>
</comment>
<dbReference type="STRING" id="3880.G7INZ4"/>
<dbReference type="Proteomes" id="UP000002051">
    <property type="component" value="Chromosome 2"/>
</dbReference>
<dbReference type="FunFam" id="1.50.10.130:FF:000002">
    <property type="entry name" value="Ent-copalyl diphosphate synthase, chloroplastic"/>
    <property type="match status" value="1"/>
</dbReference>
<organism evidence="7 9">
    <name type="scientific">Medicago truncatula</name>
    <name type="common">Barrel medic</name>
    <name type="synonym">Medicago tribuloides</name>
    <dbReference type="NCBI Taxonomy" id="3880"/>
    <lineage>
        <taxon>Eukaryota</taxon>
        <taxon>Viridiplantae</taxon>
        <taxon>Streptophyta</taxon>
        <taxon>Embryophyta</taxon>
        <taxon>Tracheophyta</taxon>
        <taxon>Spermatophyta</taxon>
        <taxon>Magnoliopsida</taxon>
        <taxon>eudicotyledons</taxon>
        <taxon>Gunneridae</taxon>
        <taxon>Pentapetalae</taxon>
        <taxon>rosids</taxon>
        <taxon>fabids</taxon>
        <taxon>Fabales</taxon>
        <taxon>Fabaceae</taxon>
        <taxon>Papilionoideae</taxon>
        <taxon>50 kb inversion clade</taxon>
        <taxon>NPAAA clade</taxon>
        <taxon>Hologalegina</taxon>
        <taxon>IRL clade</taxon>
        <taxon>Trifolieae</taxon>
        <taxon>Medicago</taxon>
    </lineage>
</organism>
<evidence type="ECO:0000256" key="4">
    <source>
        <dbReference type="ARBA" id="ARBA00023239"/>
    </source>
</evidence>
<evidence type="ECO:0000256" key="1">
    <source>
        <dbReference type="ARBA" id="ARBA00001946"/>
    </source>
</evidence>
<evidence type="ECO:0000313" key="8">
    <source>
        <dbReference type="EnsemblPlants" id="AES63756"/>
    </source>
</evidence>
<dbReference type="InterPro" id="IPR008930">
    <property type="entry name" value="Terpenoid_cyclase/PrenylTrfase"/>
</dbReference>
<dbReference type="FunFam" id="1.10.600.10:FF:000036">
    <property type="entry name" value="cis-abienol synthase, chloroplastic"/>
    <property type="match status" value="1"/>
</dbReference>
<proteinExistence type="predicted"/>
<accession>G7INZ4</accession>
<dbReference type="SUPFAM" id="SSF48576">
    <property type="entry name" value="Terpenoid synthases"/>
    <property type="match status" value="1"/>
</dbReference>
<dbReference type="GO" id="GO:0000287">
    <property type="term" value="F:magnesium ion binding"/>
    <property type="evidence" value="ECO:0000318"/>
    <property type="project" value="GO_Central"/>
</dbReference>
<dbReference type="InterPro" id="IPR008949">
    <property type="entry name" value="Isoprenoid_synthase_dom_sf"/>
</dbReference>
<dbReference type="AlphaFoldDB" id="G7INZ4"/>
<gene>
    <name evidence="7" type="ordered locus">MTR_2g012900</name>
</gene>
<dbReference type="SUPFAM" id="SSF48239">
    <property type="entry name" value="Terpenoid cyclases/Protein prenyltransferases"/>
    <property type="match status" value="2"/>
</dbReference>
<keyword evidence="4" id="KW-0456">Lyase</keyword>
<evidence type="ECO:0000313" key="7">
    <source>
        <dbReference type="EMBL" id="AES63756.2"/>
    </source>
</evidence>
<dbReference type="GO" id="GO:0010333">
    <property type="term" value="F:terpene synthase activity"/>
    <property type="evidence" value="ECO:0000318"/>
    <property type="project" value="GO_Central"/>
</dbReference>
<keyword evidence="9" id="KW-1185">Reference proteome</keyword>
<dbReference type="PaxDb" id="3880-AES63756"/>
<reference evidence="7 9" key="2">
    <citation type="journal article" date="2014" name="BMC Genomics">
        <title>An improved genome release (version Mt4.0) for the model legume Medicago truncatula.</title>
        <authorList>
            <person name="Tang H."/>
            <person name="Krishnakumar V."/>
            <person name="Bidwell S."/>
            <person name="Rosen B."/>
            <person name="Chan A."/>
            <person name="Zhou S."/>
            <person name="Gentzbittel L."/>
            <person name="Childs K.L."/>
            <person name="Yandell M."/>
            <person name="Gundlach H."/>
            <person name="Mayer K.F."/>
            <person name="Schwartz D.C."/>
            <person name="Town C.D."/>
        </authorList>
    </citation>
    <scope>GENOME REANNOTATION</scope>
    <source>
        <strain evidence="8 9">cv. Jemalong A17</strain>
    </source>
</reference>
<dbReference type="Gene3D" id="1.50.10.130">
    <property type="entry name" value="Terpene synthase, N-terminal domain"/>
    <property type="match status" value="1"/>
</dbReference>
<dbReference type="GO" id="GO:0016102">
    <property type="term" value="P:diterpenoid biosynthetic process"/>
    <property type="evidence" value="ECO:0000318"/>
    <property type="project" value="GO_Central"/>
</dbReference>
<evidence type="ECO:0000259" key="5">
    <source>
        <dbReference type="Pfam" id="PF01397"/>
    </source>
</evidence>
<evidence type="ECO:0000313" key="9">
    <source>
        <dbReference type="Proteomes" id="UP000002051"/>
    </source>
</evidence>
<dbReference type="SFLD" id="SFLDG01014">
    <property type="entry name" value="Terpene_Cyclase_Like_1_N-term"/>
    <property type="match status" value="1"/>
</dbReference>
<accession>A0A0C3UXB7</accession>
<reference evidence="7 9" key="1">
    <citation type="journal article" date="2011" name="Nature">
        <title>The Medicago genome provides insight into the evolution of rhizobial symbioses.</title>
        <authorList>
            <person name="Young N.D."/>
            <person name="Debelle F."/>
            <person name="Oldroyd G.E."/>
            <person name="Geurts R."/>
            <person name="Cannon S.B."/>
            <person name="Udvardi M.K."/>
            <person name="Benedito V.A."/>
            <person name="Mayer K.F."/>
            <person name="Gouzy J."/>
            <person name="Schoof H."/>
            <person name="Van de Peer Y."/>
            <person name="Proost S."/>
            <person name="Cook D.R."/>
            <person name="Meyers B.C."/>
            <person name="Spannagl M."/>
            <person name="Cheung F."/>
            <person name="De Mita S."/>
            <person name="Krishnakumar V."/>
            <person name="Gundlach H."/>
            <person name="Zhou S."/>
            <person name="Mudge J."/>
            <person name="Bharti A.K."/>
            <person name="Murray J.D."/>
            <person name="Naoumkina M.A."/>
            <person name="Rosen B."/>
            <person name="Silverstein K.A."/>
            <person name="Tang H."/>
            <person name="Rombauts S."/>
            <person name="Zhao P.X."/>
            <person name="Zhou P."/>
            <person name="Barbe V."/>
            <person name="Bardou P."/>
            <person name="Bechner M."/>
            <person name="Bellec A."/>
            <person name="Berger A."/>
            <person name="Berges H."/>
            <person name="Bidwell S."/>
            <person name="Bisseling T."/>
            <person name="Choisne N."/>
            <person name="Couloux A."/>
            <person name="Denny R."/>
            <person name="Deshpande S."/>
            <person name="Dai X."/>
            <person name="Doyle J.J."/>
            <person name="Dudez A.M."/>
            <person name="Farmer A.D."/>
            <person name="Fouteau S."/>
            <person name="Franken C."/>
            <person name="Gibelin C."/>
            <person name="Gish J."/>
            <person name="Goldstein S."/>
            <person name="Gonzalez A.J."/>
            <person name="Green P.J."/>
            <person name="Hallab A."/>
            <person name="Hartog M."/>
            <person name="Hua A."/>
            <person name="Humphray S.J."/>
            <person name="Jeong D.H."/>
            <person name="Jing Y."/>
            <person name="Jocker A."/>
            <person name="Kenton S.M."/>
            <person name="Kim D.J."/>
            <person name="Klee K."/>
            <person name="Lai H."/>
            <person name="Lang C."/>
            <person name="Lin S."/>
            <person name="Macmil S.L."/>
            <person name="Magdelenat G."/>
            <person name="Matthews L."/>
            <person name="McCorrison J."/>
            <person name="Monaghan E.L."/>
            <person name="Mun J.H."/>
            <person name="Najar F.Z."/>
            <person name="Nicholson C."/>
            <person name="Noirot C."/>
            <person name="O'Bleness M."/>
            <person name="Paule C.R."/>
            <person name="Poulain J."/>
            <person name="Prion F."/>
            <person name="Qin B."/>
            <person name="Qu C."/>
            <person name="Retzel E.F."/>
            <person name="Riddle C."/>
            <person name="Sallet E."/>
            <person name="Samain S."/>
            <person name="Samson N."/>
            <person name="Sanders I."/>
            <person name="Saurat O."/>
            <person name="Scarpelli C."/>
            <person name="Schiex T."/>
            <person name="Segurens B."/>
            <person name="Severin A.J."/>
            <person name="Sherrier D.J."/>
            <person name="Shi R."/>
            <person name="Sims S."/>
            <person name="Singer S.R."/>
            <person name="Sinharoy S."/>
            <person name="Sterck L."/>
            <person name="Viollet A."/>
            <person name="Wang B.B."/>
            <person name="Wang K."/>
            <person name="Wang M."/>
            <person name="Wang X."/>
            <person name="Warfsmann J."/>
            <person name="Weissenbach J."/>
            <person name="White D.D."/>
            <person name="White J.D."/>
            <person name="Wiley G.B."/>
            <person name="Wincker P."/>
            <person name="Xing Y."/>
            <person name="Yang L."/>
            <person name="Yao Z."/>
            <person name="Ying F."/>
            <person name="Zhai J."/>
            <person name="Zhou L."/>
            <person name="Zuber A."/>
            <person name="Denarie J."/>
            <person name="Dixon R.A."/>
            <person name="May G.D."/>
            <person name="Schwartz D.C."/>
            <person name="Rogers J."/>
            <person name="Quetier F."/>
            <person name="Town C.D."/>
            <person name="Roe B.A."/>
        </authorList>
    </citation>
    <scope>NUCLEOTIDE SEQUENCE [LARGE SCALE GENOMIC DNA]</scope>
    <source>
        <strain evidence="7">A17</strain>
        <strain evidence="8 9">cv. Jemalong A17</strain>
    </source>
</reference>
<evidence type="ECO:0000256" key="2">
    <source>
        <dbReference type="ARBA" id="ARBA00022723"/>
    </source>
</evidence>
<protein>
    <submittedName>
        <fullName evidence="7">(E)-nerolidol/(E,E)-geranyl linalool synthase</fullName>
    </submittedName>
</protein>
<evidence type="ECO:0000259" key="6">
    <source>
        <dbReference type="Pfam" id="PF03936"/>
    </source>
</evidence>
<sequence length="819" mass="94901">MELPLSCIERRVRKIKKNIFSSNFDLYNFVCPSTYDTAWLAMIPHSKYPSQPMFNNYLDWLLNNQKPQGYWGESDTIECLPPTIVSMVALIKWNTGKSMVDKGRSFIHANADKLLNEVKDDCPRWLAIVLPAMIELADEIMGLDVLFTKSSRDTMSYIANRRKSFLNKEEVVGDFDWYPPLMSYLEALPPSYVNEKDICKNLSADGSLFQSPSATAKAFMAYGTQECLDCLQSLAQRCPKAVPQAYPMDEDLIKLCIVNQLQKLGLGEYFMGEIEILLTKVYRNYSKEQNSRVQPLNMNALQLQKDSLAFELLRTHGFKVSPLRFCWFLNHDEIRAKVEKDYEHFSSAMLHVFRASNLMFSGEYELKEARTFSRKLLEQIVSTVYYTFSNDVYNNKSLFQIEHELSFPWFARLNHLEHRMWIEEREVNALWKGKMSYNRVSYLYNDELLQLATLNFELKQLLYKNELKELKSWAENYEISNMGFGREKTSYCYFAIAAALTSLPYDSYVRMFLAKSAIIITVADDFFDSIGSLNELQILTDAVQRWDTRGLSSHSKVIFDALDNLVSEASRNYLQQEGTSDDISRSLKDLWYEVFLSWLIEAKWSRNGHKPSLDCYLKTGMTSACPHVLVLPSSCFLKPSLPTKTLKLTAYENITKLLMIICRLLNDVVSYQKEKEEGKLNSVLINMMENPEFNIEDSINFVREIVEKKKKELLELVLIDGLCDLPKPSKQLHLACLKVFEMFYNSKNRFDSNTDLVEDINKAIYLPLGRTTKCFSPQTFPKKKHTISIIHNNFPFKHNSKIGFTRMRFMTPKVGLGFI</sequence>
<dbReference type="Gene3D" id="1.50.10.160">
    <property type="match status" value="1"/>
</dbReference>
<keyword evidence="2" id="KW-0479">Metal-binding</keyword>
<evidence type="ECO:0000256" key="3">
    <source>
        <dbReference type="ARBA" id="ARBA00022842"/>
    </source>
</evidence>
<dbReference type="InterPro" id="IPR001906">
    <property type="entry name" value="Terpene_synth_N"/>
</dbReference>
<dbReference type="EMBL" id="CM001218">
    <property type="protein sequence ID" value="AES63756.2"/>
    <property type="molecule type" value="Genomic_DNA"/>
</dbReference>
<dbReference type="Pfam" id="PF01397">
    <property type="entry name" value="Terpene_synth"/>
    <property type="match status" value="1"/>
</dbReference>
<dbReference type="EnsemblPlants" id="AES63756">
    <property type="protein sequence ID" value="AES63756"/>
    <property type="gene ID" value="MTR_2g012900"/>
</dbReference>